<evidence type="ECO:0000256" key="12">
    <source>
        <dbReference type="ARBA" id="ARBA00022801"/>
    </source>
</evidence>
<evidence type="ECO:0000256" key="4">
    <source>
        <dbReference type="ARBA" id="ARBA00004496"/>
    </source>
</evidence>
<evidence type="ECO:0000313" key="19">
    <source>
        <dbReference type="Proteomes" id="UP000187822"/>
    </source>
</evidence>
<evidence type="ECO:0000313" key="18">
    <source>
        <dbReference type="EMBL" id="SJK84168.1"/>
    </source>
</evidence>
<dbReference type="Gene3D" id="3.30.420.10">
    <property type="entry name" value="Ribonuclease H-like superfamily/Ribonuclease H"/>
    <property type="match status" value="1"/>
</dbReference>
<keyword evidence="19" id="KW-1185">Reference proteome</keyword>
<dbReference type="HAMAP" id="MF_00052_A">
    <property type="entry name" value="RNase_HII_A"/>
    <property type="match status" value="1"/>
</dbReference>
<feature type="binding site" evidence="13 14">
    <location>
        <position position="104"/>
    </location>
    <ligand>
        <name>a divalent metal cation</name>
        <dbReference type="ChEBI" id="CHEBI:60240"/>
    </ligand>
</feature>
<dbReference type="Proteomes" id="UP000195607">
    <property type="component" value="Chromosome I"/>
</dbReference>
<evidence type="ECO:0000256" key="13">
    <source>
        <dbReference type="HAMAP-Rule" id="MF_00052"/>
    </source>
</evidence>
<name>A0A1N5SQ69_9ARCH</name>
<keyword evidence="13" id="KW-0464">Manganese</keyword>
<dbReference type="Proteomes" id="UP000187822">
    <property type="component" value="Chromosome I"/>
</dbReference>
<evidence type="ECO:0000259" key="16">
    <source>
        <dbReference type="PROSITE" id="PS51975"/>
    </source>
</evidence>
<gene>
    <name evidence="13" type="primary">rnhB</name>
    <name evidence="18" type="ORF">CPM_0282</name>
    <name evidence="17" type="ORF">CSP5_0313</name>
</gene>
<dbReference type="Gene3D" id="1.10.10.460">
    <property type="entry name" value="Ribonuclease hii. Domain 2"/>
    <property type="match status" value="1"/>
</dbReference>
<dbReference type="InterPro" id="IPR023160">
    <property type="entry name" value="RNase_HII_hlx-loop-hlx_cap_dom"/>
</dbReference>
<dbReference type="PROSITE" id="PS51975">
    <property type="entry name" value="RNASE_H_2"/>
    <property type="match status" value="1"/>
</dbReference>
<feature type="binding site" evidence="13 14">
    <location>
        <position position="9"/>
    </location>
    <ligand>
        <name>a divalent metal cation</name>
        <dbReference type="ChEBI" id="CHEBI:60240"/>
    </ligand>
</feature>
<dbReference type="GO" id="GO:0003723">
    <property type="term" value="F:RNA binding"/>
    <property type="evidence" value="ECO:0007669"/>
    <property type="project" value="UniProtKB-UniRule"/>
</dbReference>
<evidence type="ECO:0000256" key="3">
    <source>
        <dbReference type="ARBA" id="ARBA00004065"/>
    </source>
</evidence>
<evidence type="ECO:0000256" key="6">
    <source>
        <dbReference type="ARBA" id="ARBA00012180"/>
    </source>
</evidence>
<dbReference type="GO" id="GO:0032299">
    <property type="term" value="C:ribonuclease H2 complex"/>
    <property type="evidence" value="ECO:0007669"/>
    <property type="project" value="TreeGrafter"/>
</dbReference>
<evidence type="ECO:0000256" key="11">
    <source>
        <dbReference type="ARBA" id="ARBA00022759"/>
    </source>
</evidence>
<reference evidence="19" key="2">
    <citation type="submission" date="2016-06" db="EMBL/GenBank/DDBJ databases">
        <authorList>
            <person name="Toshchakov V.S."/>
        </authorList>
    </citation>
    <scope>NUCLEOTIDE SEQUENCE [LARGE SCALE GENOMIC DNA]</scope>
    <source>
        <strain>PM4 (JCM 30641</strain>
        <strain evidence="19">\VKM B-2940)</strain>
    </source>
</reference>
<dbReference type="SUPFAM" id="SSF53098">
    <property type="entry name" value="Ribonuclease H-like"/>
    <property type="match status" value="1"/>
</dbReference>
<evidence type="ECO:0000256" key="15">
    <source>
        <dbReference type="RuleBase" id="RU003515"/>
    </source>
</evidence>
<dbReference type="EMBL" id="LT719092">
    <property type="protein sequence ID" value="SJK84168.1"/>
    <property type="molecule type" value="Genomic_DNA"/>
</dbReference>
<dbReference type="KEGG" id="cdiv:CPM_0282"/>
<dbReference type="CDD" id="cd07180">
    <property type="entry name" value="RNase_HII_archaea_like"/>
    <property type="match status" value="1"/>
</dbReference>
<proteinExistence type="inferred from homology"/>
<dbReference type="GeneID" id="41587616"/>
<comment type="similarity">
    <text evidence="5 13 15">Belongs to the RNase HII family.</text>
</comment>
<keyword evidence="8 13" id="KW-0963">Cytoplasm</keyword>
<dbReference type="InterPro" id="IPR036397">
    <property type="entry name" value="RNaseH_sf"/>
</dbReference>
<dbReference type="NCBIfam" id="TIGR00729">
    <property type="entry name" value="ribonuclease HII"/>
    <property type="match status" value="1"/>
</dbReference>
<keyword evidence="12 13" id="KW-0378">Hydrolase</keyword>
<dbReference type="EC" id="3.1.26.4" evidence="6 13"/>
<sequence length="210" mass="23799">MPEICCGIDEAGRGPVIGPMVMAIVCSDEETMSVIGARDSKTLSPNSRENLFVKIKERALSVNFRIVNPSEINEMMNIMTLNEIEEKVSIDLIKEYGRNRIYVDAFDVNEQRLSMKLTSATGINVICKHKGDVLFPVVSAASIIAKVIRDREIREITRTYGDVGSGYPSDPKTIQFLKTSIREGRDLTPIIRNKWSTYLRIMKEEKQRRL</sequence>
<organism evidence="17 20">
    <name type="scientific">Cuniculiplasma divulgatum</name>
    <dbReference type="NCBI Taxonomy" id="1673428"/>
    <lineage>
        <taxon>Archaea</taxon>
        <taxon>Methanobacteriati</taxon>
        <taxon>Thermoplasmatota</taxon>
        <taxon>Thermoplasmata</taxon>
        <taxon>Thermoplasmatales</taxon>
        <taxon>Cuniculiplasmataceae</taxon>
        <taxon>Cuniculiplasma</taxon>
    </lineage>
</organism>
<dbReference type="EMBL" id="LT671858">
    <property type="protein sequence ID" value="SIM38118.1"/>
    <property type="molecule type" value="Genomic_DNA"/>
</dbReference>
<keyword evidence="11 13" id="KW-0255">Endonuclease</keyword>
<dbReference type="GO" id="GO:0006298">
    <property type="term" value="P:mismatch repair"/>
    <property type="evidence" value="ECO:0007669"/>
    <property type="project" value="TreeGrafter"/>
</dbReference>
<dbReference type="RefSeq" id="WP_083705175.1">
    <property type="nucleotide sequence ID" value="NZ_LT671858.1"/>
</dbReference>
<comment type="catalytic activity">
    <reaction evidence="1 13 14 15">
        <text>Endonucleolytic cleavage to 5'-phosphomonoester.</text>
        <dbReference type="EC" id="3.1.26.4"/>
    </reaction>
</comment>
<evidence type="ECO:0000256" key="14">
    <source>
        <dbReference type="PROSITE-ProRule" id="PRU01319"/>
    </source>
</evidence>
<comment type="cofactor">
    <cofactor evidence="13 14">
        <name>Mn(2+)</name>
        <dbReference type="ChEBI" id="CHEBI:29035"/>
    </cofactor>
    <cofactor evidence="13 14">
        <name>Mg(2+)</name>
        <dbReference type="ChEBI" id="CHEBI:18420"/>
    </cofactor>
    <text evidence="13 14">Manganese or magnesium. Binds 1 divalent metal ion per monomer in the absence of substrate. May bind a second metal ion after substrate binding.</text>
</comment>
<dbReference type="OrthoDB" id="33866at2157"/>
<dbReference type="InterPro" id="IPR024567">
    <property type="entry name" value="RNase_HII/HIII_dom"/>
</dbReference>
<dbReference type="InterPro" id="IPR001352">
    <property type="entry name" value="RNase_HII/HIII"/>
</dbReference>
<evidence type="ECO:0000256" key="7">
    <source>
        <dbReference type="ARBA" id="ARBA00019179"/>
    </source>
</evidence>
<reference evidence="17 20" key="1">
    <citation type="submission" date="2016-04" db="EMBL/GenBank/DDBJ databases">
        <authorList>
            <person name="Evans L.H."/>
            <person name="Alamgir A."/>
            <person name="Owens N."/>
            <person name="Weber N.D."/>
            <person name="Virtaneva K."/>
            <person name="Barbian K."/>
            <person name="Babar A."/>
            <person name="Rosenke K."/>
        </authorList>
    </citation>
    <scope>NUCLEOTIDE SEQUENCE [LARGE SCALE GENOMIC DNA]</scope>
    <source>
        <strain evidence="17">S5</strain>
        <strain evidence="20">S5(T) (JCM 30642 \VKM B-2941)</strain>
    </source>
</reference>
<evidence type="ECO:0000256" key="10">
    <source>
        <dbReference type="ARBA" id="ARBA00022723"/>
    </source>
</evidence>
<dbReference type="STRING" id="1673428.CPM_0282"/>
<dbReference type="GO" id="GO:0030145">
    <property type="term" value="F:manganese ion binding"/>
    <property type="evidence" value="ECO:0007669"/>
    <property type="project" value="UniProtKB-UniRule"/>
</dbReference>
<keyword evidence="9 13" id="KW-0540">Nuclease</keyword>
<dbReference type="InterPro" id="IPR012337">
    <property type="entry name" value="RNaseH-like_sf"/>
</dbReference>
<dbReference type="InterPro" id="IPR004649">
    <property type="entry name" value="RNase_H2_suA"/>
</dbReference>
<feature type="domain" description="RNase H type-2" evidence="16">
    <location>
        <begin position="3"/>
        <end position="207"/>
    </location>
</feature>
<dbReference type="GO" id="GO:0005737">
    <property type="term" value="C:cytoplasm"/>
    <property type="evidence" value="ECO:0007669"/>
    <property type="project" value="UniProtKB-SubCell"/>
</dbReference>
<dbReference type="GO" id="GO:0004523">
    <property type="term" value="F:RNA-DNA hybrid ribonuclease activity"/>
    <property type="evidence" value="ECO:0007669"/>
    <property type="project" value="UniProtKB-UniRule"/>
</dbReference>
<dbReference type="GO" id="GO:0043137">
    <property type="term" value="P:DNA replication, removal of RNA primer"/>
    <property type="evidence" value="ECO:0007669"/>
    <property type="project" value="TreeGrafter"/>
</dbReference>
<evidence type="ECO:0000313" key="17">
    <source>
        <dbReference type="EMBL" id="SIM38118.1"/>
    </source>
</evidence>
<evidence type="ECO:0000256" key="9">
    <source>
        <dbReference type="ARBA" id="ARBA00022722"/>
    </source>
</evidence>
<evidence type="ECO:0000256" key="5">
    <source>
        <dbReference type="ARBA" id="ARBA00007383"/>
    </source>
</evidence>
<dbReference type="AlphaFoldDB" id="A0A1N5SQ69"/>
<dbReference type="PANTHER" id="PTHR10954">
    <property type="entry name" value="RIBONUCLEASE H2 SUBUNIT A"/>
    <property type="match status" value="1"/>
</dbReference>
<evidence type="ECO:0000256" key="2">
    <source>
        <dbReference type="ARBA" id="ARBA00001946"/>
    </source>
</evidence>
<evidence type="ECO:0000256" key="1">
    <source>
        <dbReference type="ARBA" id="ARBA00000077"/>
    </source>
</evidence>
<protein>
    <recommendedName>
        <fullName evidence="7 13">Ribonuclease HII</fullName>
        <shortName evidence="13">RNase HII</shortName>
        <ecNumber evidence="6 13">3.1.26.4</ecNumber>
    </recommendedName>
</protein>
<accession>A0A1N5SQ69</accession>
<dbReference type="PANTHER" id="PTHR10954:SF23">
    <property type="entry name" value="RIBONUCLEASE"/>
    <property type="match status" value="1"/>
</dbReference>
<comment type="cofactor">
    <cofactor evidence="2">
        <name>Mg(2+)</name>
        <dbReference type="ChEBI" id="CHEBI:18420"/>
    </cofactor>
</comment>
<keyword evidence="10 13" id="KW-0479">Metal-binding</keyword>
<dbReference type="InterPro" id="IPR020787">
    <property type="entry name" value="RNase_HII_arc"/>
</dbReference>
<evidence type="ECO:0000313" key="20">
    <source>
        <dbReference type="Proteomes" id="UP000195607"/>
    </source>
</evidence>
<evidence type="ECO:0000256" key="8">
    <source>
        <dbReference type="ARBA" id="ARBA00022490"/>
    </source>
</evidence>
<reference evidence="18" key="3">
    <citation type="submission" date="2016-06" db="EMBL/GenBank/DDBJ databases">
        <authorList>
            <person name="Olsen C.W."/>
            <person name="Carey S."/>
            <person name="Hinshaw L."/>
            <person name="Karasin A.I."/>
        </authorList>
    </citation>
    <scope>NUCLEOTIDE SEQUENCE [LARGE SCALE GENOMIC DNA]</scope>
    <source>
        <strain evidence="18">PM4</strain>
    </source>
</reference>
<feature type="binding site" evidence="13 14">
    <location>
        <position position="10"/>
    </location>
    <ligand>
        <name>a divalent metal cation</name>
        <dbReference type="ChEBI" id="CHEBI:60240"/>
    </ligand>
</feature>
<dbReference type="Pfam" id="PF01351">
    <property type="entry name" value="RNase_HII"/>
    <property type="match status" value="1"/>
</dbReference>
<comment type="function">
    <text evidence="3 13 15">Endonuclease that specifically degrades the RNA of RNA-DNA hybrids.</text>
</comment>
<comment type="subcellular location">
    <subcellularLocation>
        <location evidence="4 13">Cytoplasm</location>
    </subcellularLocation>
</comment>